<dbReference type="Gene3D" id="1.10.8.710">
    <property type="match status" value="1"/>
</dbReference>
<feature type="domain" description="Dynein heavy chain hydrolytic ATP-binding dynein motor region" evidence="2">
    <location>
        <begin position="81"/>
        <end position="289"/>
    </location>
</feature>
<comment type="caution">
    <text evidence="3">The sequence shown here is derived from an EMBL/GenBank/DDBJ whole genome shotgun (WGS) entry which is preliminary data.</text>
</comment>
<dbReference type="PANTHER" id="PTHR46532">
    <property type="entry name" value="MALE FERTILITY FACTOR KL5"/>
    <property type="match status" value="1"/>
</dbReference>
<dbReference type="Gene3D" id="1.20.58.1120">
    <property type="match status" value="1"/>
</dbReference>
<dbReference type="EMBL" id="CAJHNJ030000019">
    <property type="protein sequence ID" value="CAG9116948.1"/>
    <property type="molecule type" value="Genomic_DNA"/>
</dbReference>
<evidence type="ECO:0000313" key="3">
    <source>
        <dbReference type="EMBL" id="CAG9116948.1"/>
    </source>
</evidence>
<evidence type="ECO:0000259" key="2">
    <source>
        <dbReference type="Pfam" id="PF12774"/>
    </source>
</evidence>
<name>A0A8S4EMM6_PLUXY</name>
<evidence type="ECO:0000313" key="4">
    <source>
        <dbReference type="Proteomes" id="UP000653454"/>
    </source>
</evidence>
<protein>
    <submittedName>
        <fullName evidence="3">(diamondback moth) hypothetical protein</fullName>
    </submittedName>
</protein>
<dbReference type="PANTHER" id="PTHR46532:SF4">
    <property type="entry name" value="AAA+ ATPASE DOMAIN-CONTAINING PROTEIN"/>
    <property type="match status" value="1"/>
</dbReference>
<dbReference type="InterPro" id="IPR027417">
    <property type="entry name" value="P-loop_NTPase"/>
</dbReference>
<keyword evidence="4" id="KW-1185">Reference proteome</keyword>
<comment type="similarity">
    <text evidence="1">Belongs to the dynein heavy chain family.</text>
</comment>
<reference evidence="3" key="1">
    <citation type="submission" date="2020-11" db="EMBL/GenBank/DDBJ databases">
        <authorList>
            <person name="Whiteford S."/>
        </authorList>
    </citation>
    <scope>NUCLEOTIDE SEQUENCE</scope>
</reference>
<dbReference type="InterPro" id="IPR035699">
    <property type="entry name" value="AAA_6"/>
</dbReference>
<dbReference type="AlphaFoldDB" id="A0A8S4EMM6"/>
<evidence type="ECO:0000256" key="1">
    <source>
        <dbReference type="ARBA" id="ARBA00008887"/>
    </source>
</evidence>
<dbReference type="GO" id="GO:0045505">
    <property type="term" value="F:dynein intermediate chain binding"/>
    <property type="evidence" value="ECO:0007669"/>
    <property type="project" value="InterPro"/>
</dbReference>
<gene>
    <name evidence="3" type="ORF">PLXY2_LOCUS6119</name>
</gene>
<dbReference type="Proteomes" id="UP000653454">
    <property type="component" value="Unassembled WGS sequence"/>
</dbReference>
<dbReference type="Pfam" id="PF12774">
    <property type="entry name" value="AAA_6"/>
    <property type="match status" value="1"/>
</dbReference>
<dbReference type="GO" id="GO:0005524">
    <property type="term" value="F:ATP binding"/>
    <property type="evidence" value="ECO:0007669"/>
    <property type="project" value="InterPro"/>
</dbReference>
<organism evidence="3 4">
    <name type="scientific">Plutella xylostella</name>
    <name type="common">Diamondback moth</name>
    <name type="synonym">Plutella maculipennis</name>
    <dbReference type="NCBI Taxonomy" id="51655"/>
    <lineage>
        <taxon>Eukaryota</taxon>
        <taxon>Metazoa</taxon>
        <taxon>Ecdysozoa</taxon>
        <taxon>Arthropoda</taxon>
        <taxon>Hexapoda</taxon>
        <taxon>Insecta</taxon>
        <taxon>Pterygota</taxon>
        <taxon>Neoptera</taxon>
        <taxon>Endopterygota</taxon>
        <taxon>Lepidoptera</taxon>
        <taxon>Glossata</taxon>
        <taxon>Ditrysia</taxon>
        <taxon>Yponomeutoidea</taxon>
        <taxon>Plutellidae</taxon>
        <taxon>Plutella</taxon>
    </lineage>
</organism>
<dbReference type="GO" id="GO:0051959">
    <property type="term" value="F:dynein light intermediate chain binding"/>
    <property type="evidence" value="ECO:0007669"/>
    <property type="project" value="InterPro"/>
</dbReference>
<dbReference type="InterPro" id="IPR026983">
    <property type="entry name" value="DHC"/>
</dbReference>
<dbReference type="GO" id="GO:0007018">
    <property type="term" value="P:microtubule-based movement"/>
    <property type="evidence" value="ECO:0007669"/>
    <property type="project" value="InterPro"/>
</dbReference>
<dbReference type="GO" id="GO:0005858">
    <property type="term" value="C:axonemal dynein complex"/>
    <property type="evidence" value="ECO:0007669"/>
    <property type="project" value="TreeGrafter"/>
</dbReference>
<dbReference type="Gene3D" id="3.40.50.300">
    <property type="entry name" value="P-loop containing nucleotide triphosphate hydrolases"/>
    <property type="match status" value="1"/>
</dbReference>
<sequence>MLNILADSVLQEQPPLRRRKLEHLINEFVHKRTVTRRLIASDVNSPRSFEWLCEMRFYFDPRNADVLQQLTIHMANAKFLYGFEYLGVQDRLVQTPLTDRCYLTMTQALEARLGGSPFGPAGTGKTESVKALGNQLGRFVLVFNCDETFDFQAMGRIFVGLCQVGAWGCFDEFNRLEERMLSAVSQQVQTIQEALKSHQEQDNNPVSQAKSITVELVGKQVRVSQDMAIFITMNPGYAGRSNLPDNLKKLFRSLAMTSPDRQLIAEVMLFSQGFRTAEKLACKIVPFFK</sequence>
<accession>A0A8S4EMM6</accession>
<dbReference type="SUPFAM" id="SSF52540">
    <property type="entry name" value="P-loop containing nucleoside triphosphate hydrolases"/>
    <property type="match status" value="1"/>
</dbReference>
<dbReference type="FunFam" id="1.20.58.1120:FF:000013">
    <property type="entry name" value="Dynein heavy chain-like protein"/>
    <property type="match status" value="1"/>
</dbReference>
<dbReference type="FunFam" id="3.40.50.300:FF:000071">
    <property type="entry name" value="Cytoplasmic dynein heavy chain 1"/>
    <property type="match status" value="1"/>
</dbReference>
<dbReference type="InterPro" id="IPR043157">
    <property type="entry name" value="Dynein_AAA1S"/>
</dbReference>
<proteinExistence type="inferred from homology"/>